<dbReference type="GeneID" id="71984530"/>
<protein>
    <recommendedName>
        <fullName evidence="4">F-box domain-containing protein</fullName>
    </recommendedName>
</protein>
<gene>
    <name evidence="2" type="ORF">CLAFUR5_04652</name>
</gene>
<dbReference type="SUPFAM" id="SSF57903">
    <property type="entry name" value="FYVE/PHD zinc finger"/>
    <property type="match status" value="1"/>
</dbReference>
<dbReference type="InterPro" id="IPR011011">
    <property type="entry name" value="Znf_FYVE_PHD"/>
</dbReference>
<dbReference type="AlphaFoldDB" id="A0A9Q8LGU1"/>
<reference evidence="2" key="1">
    <citation type="submission" date="2021-12" db="EMBL/GenBank/DDBJ databases">
        <authorList>
            <person name="Zaccaron A."/>
            <person name="Stergiopoulos I."/>
        </authorList>
    </citation>
    <scope>NUCLEOTIDE SEQUENCE</scope>
    <source>
        <strain evidence="2">Race5_Kim</strain>
    </source>
</reference>
<feature type="region of interest" description="Disordered" evidence="1">
    <location>
        <begin position="377"/>
        <end position="400"/>
    </location>
</feature>
<keyword evidence="3" id="KW-1185">Reference proteome</keyword>
<dbReference type="OrthoDB" id="5288318at2759"/>
<reference evidence="2" key="2">
    <citation type="journal article" date="2022" name="Microb. Genom.">
        <title>A chromosome-scale genome assembly of the tomato pathogen Cladosporium fulvum reveals a compartmentalized genome architecture and the presence of a dispensable chromosome.</title>
        <authorList>
            <person name="Zaccaron A.Z."/>
            <person name="Chen L.H."/>
            <person name="Samaras A."/>
            <person name="Stergiopoulos I."/>
        </authorList>
    </citation>
    <scope>NUCLEOTIDE SEQUENCE</scope>
    <source>
        <strain evidence="2">Race5_Kim</strain>
    </source>
</reference>
<evidence type="ECO:0000313" key="3">
    <source>
        <dbReference type="Proteomes" id="UP000756132"/>
    </source>
</evidence>
<dbReference type="KEGG" id="ffu:CLAFUR5_04652"/>
<organism evidence="2 3">
    <name type="scientific">Passalora fulva</name>
    <name type="common">Tomato leaf mold</name>
    <name type="synonym">Cladosporium fulvum</name>
    <dbReference type="NCBI Taxonomy" id="5499"/>
    <lineage>
        <taxon>Eukaryota</taxon>
        <taxon>Fungi</taxon>
        <taxon>Dikarya</taxon>
        <taxon>Ascomycota</taxon>
        <taxon>Pezizomycotina</taxon>
        <taxon>Dothideomycetes</taxon>
        <taxon>Dothideomycetidae</taxon>
        <taxon>Mycosphaerellales</taxon>
        <taxon>Mycosphaerellaceae</taxon>
        <taxon>Fulvia</taxon>
    </lineage>
</organism>
<dbReference type="Proteomes" id="UP000756132">
    <property type="component" value="Chromosome 4"/>
</dbReference>
<dbReference type="CDD" id="cd00065">
    <property type="entry name" value="FYVE_like_SF"/>
    <property type="match status" value="1"/>
</dbReference>
<name>A0A9Q8LGU1_PASFU</name>
<dbReference type="EMBL" id="CP090166">
    <property type="protein sequence ID" value="UJO17148.1"/>
    <property type="molecule type" value="Genomic_DNA"/>
</dbReference>
<proteinExistence type="predicted"/>
<feature type="compositionally biased region" description="Low complexity" evidence="1">
    <location>
        <begin position="384"/>
        <end position="400"/>
    </location>
</feature>
<accession>A0A9Q8LGU1</accession>
<evidence type="ECO:0000256" key="1">
    <source>
        <dbReference type="SAM" id="MobiDB-lite"/>
    </source>
</evidence>
<evidence type="ECO:0008006" key="4">
    <source>
        <dbReference type="Google" id="ProtNLM"/>
    </source>
</evidence>
<sequence length="400" mass="44180">MSRFRCCRQFPGTVMVRLVVLGEDGEEDVPFIEQNGASGKGRLNPNMNQFTAALSCYPIVSLLASYMDLTTLSDLSQTCRQVRANLMQYRSLLITKSLRCENEDTSPAARLGNALHASHAVWTAYGQTGLKVGRITSGKVGACARDMVADCRKCGRIICRNCVVKAPPTSIMKFRHRRLCRTCMKSPLPELMNITRTIEEDGTSHDETTPERRTYARPPCTCEDFVWVCQPCGQTMRTDDTTYIRGWKWRARYSHCGGMGAGLGEANEGVECGRITDCLATRMVEKDVECDAAELAALCAETAKAEIDGRHWNGSSYSTQEIVGIGGKVKTKVKKQIPVGAIVKEYEDERDNEKFLDREQTGANRSWCSWCARVVAGKKDQDSATRSTDSIASTSSSGTV</sequence>
<dbReference type="RefSeq" id="XP_047761514.1">
    <property type="nucleotide sequence ID" value="XM_047903800.1"/>
</dbReference>
<evidence type="ECO:0000313" key="2">
    <source>
        <dbReference type="EMBL" id="UJO17148.1"/>
    </source>
</evidence>